<sequence>MVELFIFVAFLSVIAVVSLAIWAAIDRETLDPTVVDRTEAQRRAREQGGLNDVQSSPDRTDRSDDGRKTDDRASEFGWGSRTEADETWGKPEDDSDGDDRWR</sequence>
<dbReference type="AlphaFoldDB" id="W0JV26"/>
<dbReference type="KEGG" id="hlr:HALLA_17225"/>
<dbReference type="Proteomes" id="UP000019024">
    <property type="component" value="Chromosome"/>
</dbReference>
<dbReference type="OrthoDB" id="204054at2157"/>
<reference evidence="2 3" key="1">
    <citation type="submission" date="2014-01" db="EMBL/GenBank/DDBJ databases">
        <authorList>
            <consortium name="DOE Joint Genome Institute"/>
            <person name="Anderson I."/>
            <person name="Huntemann M."/>
            <person name="Han J."/>
            <person name="Chen A."/>
            <person name="Kyrpides N."/>
            <person name="Mavromatis K."/>
            <person name="Markowitz V."/>
            <person name="Palaniappan K."/>
            <person name="Ivanova N."/>
            <person name="Schaumberg A."/>
            <person name="Pati A."/>
            <person name="Liolios K."/>
            <person name="Nordberg H.P."/>
            <person name="Cantor M.N."/>
            <person name="Hua S.X."/>
            <person name="Woyke T."/>
        </authorList>
    </citation>
    <scope>NUCLEOTIDE SEQUENCE [LARGE SCALE GENOMIC DNA]</scope>
    <source>
        <strain evidence="2 3">XH-48</strain>
    </source>
</reference>
<dbReference type="Pfam" id="PF26467">
    <property type="entry name" value="DUF8143"/>
    <property type="match status" value="1"/>
</dbReference>
<dbReference type="InterPro" id="IPR058456">
    <property type="entry name" value="DUF8143"/>
</dbReference>
<accession>W0JV26</accession>
<evidence type="ECO:0000313" key="2">
    <source>
        <dbReference type="EMBL" id="AHG01120.1"/>
    </source>
</evidence>
<gene>
    <name evidence="2" type="ORF">HALLA_17225</name>
</gene>
<feature type="compositionally biased region" description="Basic and acidic residues" evidence="1">
    <location>
        <begin position="82"/>
        <end position="102"/>
    </location>
</feature>
<dbReference type="RefSeq" id="WP_049953521.1">
    <property type="nucleotide sequence ID" value="NZ_CP007055.1"/>
</dbReference>
<evidence type="ECO:0000256" key="1">
    <source>
        <dbReference type="SAM" id="MobiDB-lite"/>
    </source>
</evidence>
<organism evidence="2 3">
    <name type="scientific">Halostagnicola larsenii XH-48</name>
    <dbReference type="NCBI Taxonomy" id="797299"/>
    <lineage>
        <taxon>Archaea</taxon>
        <taxon>Methanobacteriati</taxon>
        <taxon>Methanobacteriota</taxon>
        <taxon>Stenosarchaea group</taxon>
        <taxon>Halobacteria</taxon>
        <taxon>Halobacteriales</taxon>
        <taxon>Natrialbaceae</taxon>
        <taxon>Halostagnicola</taxon>
    </lineage>
</organism>
<keyword evidence="3" id="KW-1185">Reference proteome</keyword>
<name>W0JV26_9EURY</name>
<dbReference type="eggNOG" id="arCOG11185">
    <property type="taxonomic scope" value="Archaea"/>
</dbReference>
<feature type="region of interest" description="Disordered" evidence="1">
    <location>
        <begin position="38"/>
        <end position="102"/>
    </location>
</feature>
<dbReference type="HOGENOM" id="CLU_2190981_0_0_2"/>
<dbReference type="GeneID" id="25146147"/>
<dbReference type="EMBL" id="CP007055">
    <property type="protein sequence ID" value="AHG01120.1"/>
    <property type="molecule type" value="Genomic_DNA"/>
</dbReference>
<protein>
    <submittedName>
        <fullName evidence="2">Uncharacterized protein</fullName>
    </submittedName>
</protein>
<dbReference type="STRING" id="797299.HALLA_17225"/>
<proteinExistence type="predicted"/>
<evidence type="ECO:0000313" key="3">
    <source>
        <dbReference type="Proteomes" id="UP000019024"/>
    </source>
</evidence>
<feature type="compositionally biased region" description="Basic and acidic residues" evidence="1">
    <location>
        <begin position="58"/>
        <end position="74"/>
    </location>
</feature>